<dbReference type="RefSeq" id="WP_092997908.1">
    <property type="nucleotide sequence ID" value="NZ_FMWD01000008.1"/>
</dbReference>
<dbReference type="InterPro" id="IPR051198">
    <property type="entry name" value="BchE-like"/>
</dbReference>
<dbReference type="Gene3D" id="3.40.50.280">
    <property type="entry name" value="Cobalamin-binding domain"/>
    <property type="match status" value="1"/>
</dbReference>
<dbReference type="InterPro" id="IPR006158">
    <property type="entry name" value="Cobalamin-bd"/>
</dbReference>
<dbReference type="GO" id="GO:0031419">
    <property type="term" value="F:cobalamin binding"/>
    <property type="evidence" value="ECO:0007669"/>
    <property type="project" value="InterPro"/>
</dbReference>
<comment type="cofactor">
    <cofactor evidence="1">
        <name>[4Fe-4S] cluster</name>
        <dbReference type="ChEBI" id="CHEBI:49883"/>
    </cofactor>
</comment>
<dbReference type="AlphaFoldDB" id="A0A1G5QQQ7"/>
<dbReference type="SUPFAM" id="SSF52242">
    <property type="entry name" value="Cobalamin (vitamin B12)-binding domain"/>
    <property type="match status" value="1"/>
</dbReference>
<evidence type="ECO:0000256" key="1">
    <source>
        <dbReference type="ARBA" id="ARBA00001966"/>
    </source>
</evidence>
<keyword evidence="9" id="KW-1185">Reference proteome</keyword>
<evidence type="ECO:0000256" key="4">
    <source>
        <dbReference type="ARBA" id="ARBA00023004"/>
    </source>
</evidence>
<dbReference type="Pfam" id="PF13311">
    <property type="entry name" value="DUF4080"/>
    <property type="match status" value="1"/>
</dbReference>
<keyword evidence="5" id="KW-0411">Iron-sulfur</keyword>
<sequence length="571" mass="64756">MSANPPIALITLHAGFHHSSLALRSIAACCRDEPFYTDIRLFESTVKADPNQVIDEIAASAPRLAGFSTYLWNIDLCLALAEALKARSPNTSIVFGGPEAGPRGEELLATRPAVDFIIEGEGEFAFRDLARVLLRNEGRLDAVSGLLWREENRMRRNPIRPVPPEELISPYTEGLLDADKPLIYWETSRGCPFRCSFCTSAGDQLRTLPDSRIEAELEVLGRLEHKTVKLLDRSFHLGAKRTLRLLKRFLDTPDSLRFHLELNPDRITPEAMALFESAPPGKFQFEIGLQTLDDGVLDRIERRMDVPKGTENIRQLVAMNRHPVHLDLIVGLPDEDAEQCRTSMDRVFNLGADHLQLGTLKLLPGTALRHQASQYDYRFDPDPPYEVHSHRSLGADALNRFKHYAELIERLWNSGLLRHTLTWWVPTHFHHRVSRLLDVLLEIAPDLAHRPPPHRMFNAVATLLEPHAGKDPVLRQLFAWDYGHFALPGRQAPAVVHEAITWHAVDVGGRRKHRPVYTLGERACEVVNKRRREPLASGRYALWPRKHLKGRPATRIRIQDTCPRVAKGSKM</sequence>
<dbReference type="InterPro" id="IPR006638">
    <property type="entry name" value="Elp3/MiaA/NifB-like_rSAM"/>
</dbReference>
<proteinExistence type="predicted"/>
<dbReference type="SFLD" id="SFLDG01082">
    <property type="entry name" value="B12-binding_domain_containing"/>
    <property type="match status" value="1"/>
</dbReference>
<dbReference type="Proteomes" id="UP000199648">
    <property type="component" value="Unassembled WGS sequence"/>
</dbReference>
<evidence type="ECO:0000256" key="2">
    <source>
        <dbReference type="ARBA" id="ARBA00022691"/>
    </source>
</evidence>
<dbReference type="SFLD" id="SFLDG01123">
    <property type="entry name" value="methyltransferase_(Class_B)"/>
    <property type="match status" value="1"/>
</dbReference>
<dbReference type="SUPFAM" id="SSF102114">
    <property type="entry name" value="Radical SAM enzymes"/>
    <property type="match status" value="1"/>
</dbReference>
<dbReference type="CDD" id="cd02068">
    <property type="entry name" value="radical_SAM_B12_BD"/>
    <property type="match status" value="1"/>
</dbReference>
<reference evidence="8 9" key="1">
    <citation type="submission" date="2016-10" db="EMBL/GenBank/DDBJ databases">
        <authorList>
            <person name="de Groot N.N."/>
        </authorList>
    </citation>
    <scope>NUCLEOTIDE SEQUENCE [LARGE SCALE GENOMIC DNA]</scope>
    <source>
        <strain evidence="8 9">HLD2</strain>
    </source>
</reference>
<dbReference type="GO" id="GO:0051539">
    <property type="term" value="F:4 iron, 4 sulfur cluster binding"/>
    <property type="evidence" value="ECO:0007669"/>
    <property type="project" value="UniProtKB-KW"/>
</dbReference>
<keyword evidence="4" id="KW-0408">Iron</keyword>
<dbReference type="CDD" id="cd01335">
    <property type="entry name" value="Radical_SAM"/>
    <property type="match status" value="1"/>
</dbReference>
<dbReference type="GO" id="GO:0046872">
    <property type="term" value="F:metal ion binding"/>
    <property type="evidence" value="ECO:0007669"/>
    <property type="project" value="UniProtKB-KW"/>
</dbReference>
<evidence type="ECO:0000259" key="7">
    <source>
        <dbReference type="PROSITE" id="PS51918"/>
    </source>
</evidence>
<dbReference type="InterPro" id="IPR023404">
    <property type="entry name" value="rSAM_horseshoe"/>
</dbReference>
<dbReference type="OrthoDB" id="9801424at2"/>
<dbReference type="PROSITE" id="PS51918">
    <property type="entry name" value="RADICAL_SAM"/>
    <property type="match status" value="1"/>
</dbReference>
<dbReference type="InterPro" id="IPR034466">
    <property type="entry name" value="Methyltransferase_Class_B"/>
</dbReference>
<dbReference type="InterPro" id="IPR036724">
    <property type="entry name" value="Cobalamin-bd_sf"/>
</dbReference>
<evidence type="ECO:0000256" key="3">
    <source>
        <dbReference type="ARBA" id="ARBA00022723"/>
    </source>
</evidence>
<accession>A0A1G5QQQ7</accession>
<dbReference type="Gene3D" id="3.80.30.20">
    <property type="entry name" value="tm_1862 like domain"/>
    <property type="match status" value="1"/>
</dbReference>
<dbReference type="PANTHER" id="PTHR43409:SF16">
    <property type="entry name" value="SLR0320 PROTEIN"/>
    <property type="match status" value="1"/>
</dbReference>
<dbReference type="PROSITE" id="PS51332">
    <property type="entry name" value="B12_BINDING"/>
    <property type="match status" value="1"/>
</dbReference>
<keyword evidence="2" id="KW-0949">S-adenosyl-L-methionine</keyword>
<feature type="domain" description="Radical SAM core" evidence="7">
    <location>
        <begin position="177"/>
        <end position="405"/>
    </location>
</feature>
<gene>
    <name evidence="8" type="ORF">SAMN03097708_02588</name>
</gene>
<evidence type="ECO:0000259" key="6">
    <source>
        <dbReference type="PROSITE" id="PS51332"/>
    </source>
</evidence>
<dbReference type="Pfam" id="PF02310">
    <property type="entry name" value="B12-binding"/>
    <property type="match status" value="1"/>
</dbReference>
<dbReference type="InterPro" id="IPR025288">
    <property type="entry name" value="DUF4080"/>
</dbReference>
<dbReference type="InterPro" id="IPR007197">
    <property type="entry name" value="rSAM"/>
</dbReference>
<dbReference type="EMBL" id="FMWD01000008">
    <property type="protein sequence ID" value="SCZ64224.1"/>
    <property type="molecule type" value="Genomic_DNA"/>
</dbReference>
<evidence type="ECO:0000313" key="8">
    <source>
        <dbReference type="EMBL" id="SCZ64224.1"/>
    </source>
</evidence>
<keyword evidence="3" id="KW-0479">Metal-binding</keyword>
<organism evidence="8 9">
    <name type="scientific">Thiohalomonas denitrificans</name>
    <dbReference type="NCBI Taxonomy" id="415747"/>
    <lineage>
        <taxon>Bacteria</taxon>
        <taxon>Pseudomonadati</taxon>
        <taxon>Pseudomonadota</taxon>
        <taxon>Gammaproteobacteria</taxon>
        <taxon>Thiohalomonadales</taxon>
        <taxon>Thiohalomonadaceae</taxon>
        <taxon>Thiohalomonas</taxon>
    </lineage>
</organism>
<dbReference type="Pfam" id="PF04055">
    <property type="entry name" value="Radical_SAM"/>
    <property type="match status" value="1"/>
</dbReference>
<dbReference type="PANTHER" id="PTHR43409">
    <property type="entry name" value="ANAEROBIC MAGNESIUM-PROTOPORPHYRIN IX MONOMETHYL ESTER CYCLASE-RELATED"/>
    <property type="match status" value="1"/>
</dbReference>
<dbReference type="GO" id="GO:0005829">
    <property type="term" value="C:cytosol"/>
    <property type="evidence" value="ECO:0007669"/>
    <property type="project" value="TreeGrafter"/>
</dbReference>
<dbReference type="SMART" id="SM00729">
    <property type="entry name" value="Elp3"/>
    <property type="match status" value="1"/>
</dbReference>
<dbReference type="SFLD" id="SFLDS00029">
    <property type="entry name" value="Radical_SAM"/>
    <property type="match status" value="1"/>
</dbReference>
<name>A0A1G5QQQ7_9GAMM</name>
<dbReference type="GO" id="GO:0003824">
    <property type="term" value="F:catalytic activity"/>
    <property type="evidence" value="ECO:0007669"/>
    <property type="project" value="InterPro"/>
</dbReference>
<feature type="domain" description="B12-binding" evidence="6">
    <location>
        <begin position="5"/>
        <end position="140"/>
    </location>
</feature>
<evidence type="ECO:0000313" key="9">
    <source>
        <dbReference type="Proteomes" id="UP000199648"/>
    </source>
</evidence>
<dbReference type="STRING" id="415747.SAMN03097708_02588"/>
<dbReference type="InterPro" id="IPR058240">
    <property type="entry name" value="rSAM_sf"/>
</dbReference>
<evidence type="ECO:0000256" key="5">
    <source>
        <dbReference type="ARBA" id="ARBA00023014"/>
    </source>
</evidence>
<protein>
    <submittedName>
        <fullName evidence="8">Anaerobic magnesium-protoporphyrin IX monomethyl ester cyclase</fullName>
    </submittedName>
</protein>